<dbReference type="GO" id="GO:0000287">
    <property type="term" value="F:magnesium ion binding"/>
    <property type="evidence" value="ECO:0007669"/>
    <property type="project" value="TreeGrafter"/>
</dbReference>
<dbReference type="AlphaFoldDB" id="A0A1X0TM34"/>
<evidence type="ECO:0000313" key="15">
    <source>
        <dbReference type="Proteomes" id="UP000231094"/>
    </source>
</evidence>
<keyword evidence="3 12" id="KW-0813">Transport</keyword>
<dbReference type="FunFam" id="1.20.58.340:FF:000004">
    <property type="entry name" value="Magnesium transport protein CorA"/>
    <property type="match status" value="1"/>
</dbReference>
<dbReference type="Gene3D" id="1.20.58.340">
    <property type="entry name" value="Magnesium transport protein CorA, transmembrane region"/>
    <property type="match status" value="2"/>
</dbReference>
<dbReference type="NCBIfam" id="TIGR00383">
    <property type="entry name" value="corA"/>
    <property type="match status" value="1"/>
</dbReference>
<proteinExistence type="inferred from homology"/>
<evidence type="ECO:0000256" key="1">
    <source>
        <dbReference type="ARBA" id="ARBA00004651"/>
    </source>
</evidence>
<dbReference type="PANTHER" id="PTHR46494">
    <property type="entry name" value="CORA FAMILY METAL ION TRANSPORTER (EUROFUNG)"/>
    <property type="match status" value="1"/>
</dbReference>
<evidence type="ECO:0000256" key="12">
    <source>
        <dbReference type="RuleBase" id="RU362010"/>
    </source>
</evidence>
<evidence type="ECO:0000256" key="4">
    <source>
        <dbReference type="ARBA" id="ARBA00022475"/>
    </source>
</evidence>
<dbReference type="PANTHER" id="PTHR46494:SF1">
    <property type="entry name" value="CORA FAMILY METAL ION TRANSPORTER (EUROFUNG)"/>
    <property type="match status" value="1"/>
</dbReference>
<comment type="catalytic activity">
    <reaction evidence="10">
        <text>Mg(2+)(in) = Mg(2+)(out)</text>
        <dbReference type="Rhea" id="RHEA:29827"/>
        <dbReference type="ChEBI" id="CHEBI:18420"/>
    </reaction>
</comment>
<keyword evidence="6 12" id="KW-0460">Magnesium</keyword>
<evidence type="ECO:0000256" key="6">
    <source>
        <dbReference type="ARBA" id="ARBA00022842"/>
    </source>
</evidence>
<dbReference type="GO" id="GO:0015087">
    <property type="term" value="F:cobalt ion transmembrane transporter activity"/>
    <property type="evidence" value="ECO:0007669"/>
    <property type="project" value="UniProtKB-UniRule"/>
</dbReference>
<dbReference type="InterPro" id="IPR002523">
    <property type="entry name" value="MgTranspt_CorA/ZnTranspt_ZntB"/>
</dbReference>
<evidence type="ECO:0000256" key="5">
    <source>
        <dbReference type="ARBA" id="ARBA00022692"/>
    </source>
</evidence>
<dbReference type="Proteomes" id="UP000231094">
    <property type="component" value="Unassembled WGS sequence"/>
</dbReference>
<dbReference type="InterPro" id="IPR045861">
    <property type="entry name" value="CorA_cytoplasmic_dom"/>
</dbReference>
<evidence type="ECO:0000256" key="13">
    <source>
        <dbReference type="SAM" id="MobiDB-lite"/>
    </source>
</evidence>
<organism evidence="14 15">
    <name type="scientific">Snodgrassella alvi</name>
    <dbReference type="NCBI Taxonomy" id="1196083"/>
    <lineage>
        <taxon>Bacteria</taxon>
        <taxon>Pseudomonadati</taxon>
        <taxon>Pseudomonadota</taxon>
        <taxon>Betaproteobacteria</taxon>
        <taxon>Neisseriales</taxon>
        <taxon>Neisseriaceae</taxon>
        <taxon>Snodgrassella</taxon>
    </lineage>
</organism>
<keyword evidence="4 12" id="KW-1003">Cell membrane</keyword>
<dbReference type="InterPro" id="IPR045863">
    <property type="entry name" value="CorA_TM1_TM2"/>
</dbReference>
<evidence type="ECO:0000256" key="9">
    <source>
        <dbReference type="ARBA" id="ARBA00023136"/>
    </source>
</evidence>
<keyword evidence="7 12" id="KW-1133">Transmembrane helix</keyword>
<comment type="function">
    <text evidence="11">Mediates influx of magnesium ions. Alternates between open and closed states. Activated by low cytoplasmic Mg(2+) levels. Inactive when cytoplasmic Mg(2+) levels are high.</text>
</comment>
<dbReference type="Gene3D" id="3.30.460.20">
    <property type="entry name" value="CorA soluble domain-like"/>
    <property type="match status" value="1"/>
</dbReference>
<feature type="region of interest" description="Disordered" evidence="13">
    <location>
        <begin position="1"/>
        <end position="25"/>
    </location>
</feature>
<dbReference type="InterPro" id="IPR004488">
    <property type="entry name" value="Mg/Co-transport_prot_CorA"/>
</dbReference>
<feature type="transmembrane region" description="Helical" evidence="12">
    <location>
        <begin position="300"/>
        <end position="320"/>
    </location>
</feature>
<keyword evidence="5 12" id="KW-0812">Transmembrane</keyword>
<comment type="caution">
    <text evidence="14">The sequence shown here is derived from an EMBL/GenBank/DDBJ whole genome shotgun (WGS) entry which is preliminary data.</text>
</comment>
<evidence type="ECO:0000256" key="2">
    <source>
        <dbReference type="ARBA" id="ARBA00009765"/>
    </source>
</evidence>
<comment type="subcellular location">
    <subcellularLocation>
        <location evidence="1">Cell membrane</location>
        <topology evidence="1">Multi-pass membrane protein</topology>
    </subcellularLocation>
    <subcellularLocation>
        <location evidence="12">Membrane</location>
        <topology evidence="12">Multi-pass membrane protein</topology>
    </subcellularLocation>
</comment>
<dbReference type="CDD" id="cd12828">
    <property type="entry name" value="TmCorA-like_1"/>
    <property type="match status" value="1"/>
</dbReference>
<evidence type="ECO:0000256" key="8">
    <source>
        <dbReference type="ARBA" id="ARBA00023065"/>
    </source>
</evidence>
<evidence type="ECO:0000256" key="10">
    <source>
        <dbReference type="ARBA" id="ARBA00034269"/>
    </source>
</evidence>
<accession>A0A1X0TM34</accession>
<keyword evidence="9 12" id="KW-0472">Membrane</keyword>
<evidence type="ECO:0000256" key="3">
    <source>
        <dbReference type="ARBA" id="ARBA00022448"/>
    </source>
</evidence>
<name>A0A1X0TM34_9NEIS</name>
<dbReference type="EMBL" id="MEIV01000077">
    <property type="protein sequence ID" value="PIT60492.1"/>
    <property type="molecule type" value="Genomic_DNA"/>
</dbReference>
<evidence type="ECO:0000313" key="14">
    <source>
        <dbReference type="EMBL" id="PIT60492.1"/>
    </source>
</evidence>
<reference evidence="14 15" key="1">
    <citation type="journal article" date="2017" name="MBio">
        <title>Type VI secretion-mediated competition in the bee gut microbiome.</title>
        <authorList>
            <person name="Steele M.I."/>
            <person name="Kwong W.K."/>
            <person name="Powell J.E."/>
            <person name="Whiteley M."/>
            <person name="Moran N.A."/>
        </authorList>
    </citation>
    <scope>NUCLEOTIDE SEQUENCE [LARGE SCALE GENOMIC DNA]</scope>
    <source>
        <strain evidence="14 15">PEB0171</strain>
    </source>
</reference>
<feature type="transmembrane region" description="Helical" evidence="12">
    <location>
        <begin position="332"/>
        <end position="353"/>
    </location>
</feature>
<evidence type="ECO:0000256" key="11">
    <source>
        <dbReference type="ARBA" id="ARBA00045497"/>
    </source>
</evidence>
<keyword evidence="8 12" id="KW-0406">Ion transport</keyword>
<dbReference type="RefSeq" id="WP_084549883.1">
    <property type="nucleotide sequence ID" value="NZ_CP132374.1"/>
</dbReference>
<sequence>MSTTPNVSSNKLAQTHNLPSLVHRSNVSNMPAQSMTIIRIKEKQLINHSFTGDDICSKNIPAPDTDCLTWIHLIGITDNEQLHQLLQPFNIHELAMEDMLSRKQRPKIEDYGHYLFVAARVFVYKKQKLQYNQIYIIIGQNYIITFQFEPLGLLHIIRKYIQHNYSDIYRKGIDFLAYSLLDRIIDDYFVTVDEFDNRVEGVDKRLFSNSNKNLLILIHQLKRDASNLRRTLSPIRDIVGRIVHGEFSMFSQNTHVYLLDVYDHTQQLMETLDSARDTVMGMMDVHLSYQSNHLNEQMRMLTVITIIVMPLNVLTGIYGMNFDNMPELHWHYSYFVVLGLMATIIISLLIYFYRRRWL</sequence>
<dbReference type="Pfam" id="PF01544">
    <property type="entry name" value="CorA"/>
    <property type="match status" value="1"/>
</dbReference>
<dbReference type="GO" id="GO:0015095">
    <property type="term" value="F:magnesium ion transmembrane transporter activity"/>
    <property type="evidence" value="ECO:0007669"/>
    <property type="project" value="UniProtKB-UniRule"/>
</dbReference>
<comment type="similarity">
    <text evidence="2 12">Belongs to the CorA metal ion transporter (MIT) (TC 1.A.35) family.</text>
</comment>
<evidence type="ECO:0000256" key="7">
    <source>
        <dbReference type="ARBA" id="ARBA00022989"/>
    </source>
</evidence>
<dbReference type="GO" id="GO:0005886">
    <property type="term" value="C:plasma membrane"/>
    <property type="evidence" value="ECO:0007669"/>
    <property type="project" value="UniProtKB-SubCell"/>
</dbReference>
<gene>
    <name evidence="12" type="primary">corA</name>
    <name evidence="14" type="ORF">BHC47_01105</name>
</gene>
<dbReference type="SUPFAM" id="SSF144083">
    <property type="entry name" value="Magnesium transport protein CorA, transmembrane region"/>
    <property type="match status" value="1"/>
</dbReference>
<dbReference type="GO" id="GO:0050897">
    <property type="term" value="F:cobalt ion binding"/>
    <property type="evidence" value="ECO:0007669"/>
    <property type="project" value="TreeGrafter"/>
</dbReference>
<dbReference type="SUPFAM" id="SSF143865">
    <property type="entry name" value="CorA soluble domain-like"/>
    <property type="match status" value="1"/>
</dbReference>
<protein>
    <recommendedName>
        <fullName evidence="12">Magnesium transport protein CorA</fullName>
    </recommendedName>
</protein>